<sequence length="94" mass="10528">MLTHIEHNTDAHRFEVHLDDHVGYLSYLLEDGVINYNHTIVPKALGGRGIGTELVKYALAYARVNHLKVIPGCSFVEAYISKHPGHQDLLADHT</sequence>
<keyword evidence="3" id="KW-1185">Reference proteome</keyword>
<dbReference type="Proteomes" id="UP001595533">
    <property type="component" value="Unassembled WGS sequence"/>
</dbReference>
<evidence type="ECO:0000259" key="1">
    <source>
        <dbReference type="PROSITE" id="PS51729"/>
    </source>
</evidence>
<keyword evidence="2" id="KW-0012">Acyltransferase</keyword>
<dbReference type="InterPro" id="IPR045057">
    <property type="entry name" value="Gcn5-rel_NAT"/>
</dbReference>
<dbReference type="PROSITE" id="PS51729">
    <property type="entry name" value="GNAT_YJDJ"/>
    <property type="match status" value="1"/>
</dbReference>
<name>A0ABV7J6W7_9GAMM</name>
<reference evidence="3" key="1">
    <citation type="journal article" date="2019" name="Int. J. Syst. Evol. Microbiol.">
        <title>The Global Catalogue of Microorganisms (GCM) 10K type strain sequencing project: providing services to taxonomists for standard genome sequencing and annotation.</title>
        <authorList>
            <consortium name="The Broad Institute Genomics Platform"/>
            <consortium name="The Broad Institute Genome Sequencing Center for Infectious Disease"/>
            <person name="Wu L."/>
            <person name="Ma J."/>
        </authorList>
    </citation>
    <scope>NUCLEOTIDE SEQUENCE [LARGE SCALE GENOMIC DNA]</scope>
    <source>
        <strain evidence="3">KCTC 42953</strain>
    </source>
</reference>
<dbReference type="InterPro" id="IPR031165">
    <property type="entry name" value="GNAT_YJDJ"/>
</dbReference>
<dbReference type="PANTHER" id="PTHR31435:SF9">
    <property type="entry name" value="PROTEIN NATD1"/>
    <property type="match status" value="1"/>
</dbReference>
<dbReference type="RefSeq" id="WP_077409554.1">
    <property type="nucleotide sequence ID" value="NZ_JBHRTS010000001.1"/>
</dbReference>
<organism evidence="2 3">
    <name type="scientific">Marinicella sediminis</name>
    <dbReference type="NCBI Taxonomy" id="1792834"/>
    <lineage>
        <taxon>Bacteria</taxon>
        <taxon>Pseudomonadati</taxon>
        <taxon>Pseudomonadota</taxon>
        <taxon>Gammaproteobacteria</taxon>
        <taxon>Lysobacterales</taxon>
        <taxon>Marinicellaceae</taxon>
        <taxon>Marinicella</taxon>
    </lineage>
</organism>
<dbReference type="EC" id="2.3.1.-" evidence="2"/>
<dbReference type="Pfam" id="PF14542">
    <property type="entry name" value="Acetyltransf_CG"/>
    <property type="match status" value="1"/>
</dbReference>
<dbReference type="Gene3D" id="3.40.630.30">
    <property type="match status" value="1"/>
</dbReference>
<dbReference type="SUPFAM" id="SSF55729">
    <property type="entry name" value="Acyl-CoA N-acyltransferases (Nat)"/>
    <property type="match status" value="1"/>
</dbReference>
<comment type="caution">
    <text evidence="2">The sequence shown here is derived from an EMBL/GenBank/DDBJ whole genome shotgun (WGS) entry which is preliminary data.</text>
</comment>
<dbReference type="PANTHER" id="PTHR31435">
    <property type="entry name" value="PROTEIN NATD1"/>
    <property type="match status" value="1"/>
</dbReference>
<keyword evidence="2" id="KW-0808">Transferase</keyword>
<evidence type="ECO:0000313" key="3">
    <source>
        <dbReference type="Proteomes" id="UP001595533"/>
    </source>
</evidence>
<gene>
    <name evidence="2" type="ORF">ACFODZ_01410</name>
</gene>
<proteinExistence type="predicted"/>
<dbReference type="InterPro" id="IPR016181">
    <property type="entry name" value="Acyl_CoA_acyltransferase"/>
</dbReference>
<evidence type="ECO:0000313" key="2">
    <source>
        <dbReference type="EMBL" id="MFC3192887.1"/>
    </source>
</evidence>
<accession>A0ABV7J6W7</accession>
<protein>
    <submittedName>
        <fullName evidence="2">GNAT family N-acetyltransferase</fullName>
        <ecNumber evidence="2">2.3.1.-</ecNumber>
    </submittedName>
</protein>
<dbReference type="GO" id="GO:0016746">
    <property type="term" value="F:acyltransferase activity"/>
    <property type="evidence" value="ECO:0007669"/>
    <property type="project" value="UniProtKB-KW"/>
</dbReference>
<feature type="domain" description="N-acetyltransferase" evidence="1">
    <location>
        <begin position="6"/>
        <end position="91"/>
    </location>
</feature>
<dbReference type="EMBL" id="JBHRTS010000001">
    <property type="protein sequence ID" value="MFC3192887.1"/>
    <property type="molecule type" value="Genomic_DNA"/>
</dbReference>